<dbReference type="RefSeq" id="WP_263844018.1">
    <property type="nucleotide sequence ID" value="NZ_JALIEB010000005.1"/>
</dbReference>
<evidence type="ECO:0000313" key="3">
    <source>
        <dbReference type="Proteomes" id="UP001208690"/>
    </source>
</evidence>
<name>A0ABT3BDP8_9RHOB</name>
<dbReference type="Gene3D" id="3.90.1200.10">
    <property type="match status" value="1"/>
</dbReference>
<dbReference type="EMBL" id="JALIEB010000005">
    <property type="protein sequence ID" value="MCV3271698.1"/>
    <property type="molecule type" value="Genomic_DNA"/>
</dbReference>
<sequence length="375" mass="42466">MLEIVHSGLIRHAAGVLADWPPIARQATSTVDSRLAFPSPKRHKAEQQMSNGLAAVPNKFHIDRSLVERMIKDFTSATTLEGEVAYTCIFQSTHFGGERLVFKVTIGTQDFAMKVDTTGADSGRLASEFAVLQQMDAHFARFSLFSSPKPLFCSPDGTFFVTNYLRGKTARTAVRSSENPQVLGQVFRRAGGWLHALHLYRPAETARAWPNWMVTSANKARARDPQASEAQYSTLLTKLKTQASEYKGKKGFKAFCHGDFHADNLILDRGITHGFDFTEAKQKLALYDIVDFLKIDACRTGVLDDVDRSGVTRHCKSMFFKLYRHPIESELLDFCLRGRLLIDWLSIQREQYERSCAHRNRFERLHERLRIAFAA</sequence>
<evidence type="ECO:0000259" key="1">
    <source>
        <dbReference type="Pfam" id="PF01636"/>
    </source>
</evidence>
<keyword evidence="3" id="KW-1185">Reference proteome</keyword>
<reference evidence="2 3" key="1">
    <citation type="submission" date="2022-04" db="EMBL/GenBank/DDBJ databases">
        <title>Roseobacter sp. WL0113 is a bacterium isolated from neritic sediment.</title>
        <authorList>
            <person name="Wang L."/>
            <person name="He W."/>
            <person name="Zhang D.-F."/>
        </authorList>
    </citation>
    <scope>NUCLEOTIDE SEQUENCE [LARGE SCALE GENOMIC DNA]</scope>
    <source>
        <strain evidence="2 3">WL0113</strain>
    </source>
</reference>
<comment type="caution">
    <text evidence="2">The sequence shown here is derived from an EMBL/GenBank/DDBJ whole genome shotgun (WGS) entry which is preliminary data.</text>
</comment>
<gene>
    <name evidence="2" type="ORF">MUB52_09680</name>
</gene>
<accession>A0ABT3BDP8</accession>
<feature type="domain" description="Aminoglycoside phosphotransferase" evidence="1">
    <location>
        <begin position="98"/>
        <end position="298"/>
    </location>
</feature>
<dbReference type="InterPro" id="IPR011009">
    <property type="entry name" value="Kinase-like_dom_sf"/>
</dbReference>
<dbReference type="InterPro" id="IPR002575">
    <property type="entry name" value="Aminoglycoside_PTrfase"/>
</dbReference>
<evidence type="ECO:0000313" key="2">
    <source>
        <dbReference type="EMBL" id="MCV3271698.1"/>
    </source>
</evidence>
<proteinExistence type="predicted"/>
<dbReference type="SUPFAM" id="SSF56112">
    <property type="entry name" value="Protein kinase-like (PK-like)"/>
    <property type="match status" value="1"/>
</dbReference>
<organism evidence="2 3">
    <name type="scientific">Roseobacter sinensis</name>
    <dbReference type="NCBI Taxonomy" id="2931391"/>
    <lineage>
        <taxon>Bacteria</taxon>
        <taxon>Pseudomonadati</taxon>
        <taxon>Pseudomonadota</taxon>
        <taxon>Alphaproteobacteria</taxon>
        <taxon>Rhodobacterales</taxon>
        <taxon>Roseobacteraceae</taxon>
        <taxon>Roseobacter</taxon>
    </lineage>
</organism>
<protein>
    <submittedName>
        <fullName evidence="2">Aminoglycoside phosphotransferase family protein</fullName>
    </submittedName>
</protein>
<dbReference type="Pfam" id="PF01636">
    <property type="entry name" value="APH"/>
    <property type="match status" value="1"/>
</dbReference>
<dbReference type="Proteomes" id="UP001208690">
    <property type="component" value="Unassembled WGS sequence"/>
</dbReference>